<keyword evidence="2" id="KW-0067">ATP-binding</keyword>
<accession>A0A6N2MTP6</accession>
<dbReference type="AlphaFoldDB" id="A0A6N2MTP6"/>
<evidence type="ECO:0000313" key="4">
    <source>
        <dbReference type="EMBL" id="VFU56988.1"/>
    </source>
</evidence>
<dbReference type="EMBL" id="CAADRP010001930">
    <property type="protein sequence ID" value="VFU56988.1"/>
    <property type="molecule type" value="Genomic_DNA"/>
</dbReference>
<feature type="domain" description="RNA helicase C-terminal" evidence="3">
    <location>
        <begin position="45"/>
        <end position="72"/>
    </location>
</feature>
<keyword evidence="2" id="KW-0347">Helicase</keyword>
<sequence length="79" mass="9134">MNNGKSFSLKTMEDGMVLIHSDSTAVSDSMFLLFGGSISKRRFCYLKFFMRPVVAEMYQSLRRQLYELIQTKDVNAHES</sequence>
<dbReference type="Pfam" id="PF26026">
    <property type="entry name" value="RNA_hel_CTD"/>
    <property type="match status" value="1"/>
</dbReference>
<gene>
    <name evidence="4" type="ORF">SVIM_LOCUS411378</name>
</gene>
<evidence type="ECO:0000256" key="2">
    <source>
        <dbReference type="ARBA" id="ARBA00022806"/>
    </source>
</evidence>
<organism evidence="4">
    <name type="scientific">Salix viminalis</name>
    <name type="common">Common osier</name>
    <name type="synonym">Basket willow</name>
    <dbReference type="NCBI Taxonomy" id="40686"/>
    <lineage>
        <taxon>Eukaryota</taxon>
        <taxon>Viridiplantae</taxon>
        <taxon>Streptophyta</taxon>
        <taxon>Embryophyta</taxon>
        <taxon>Tracheophyta</taxon>
        <taxon>Spermatophyta</taxon>
        <taxon>Magnoliopsida</taxon>
        <taxon>eudicotyledons</taxon>
        <taxon>Gunneridae</taxon>
        <taxon>Pentapetalae</taxon>
        <taxon>rosids</taxon>
        <taxon>fabids</taxon>
        <taxon>Malpighiales</taxon>
        <taxon>Salicaceae</taxon>
        <taxon>Saliceae</taxon>
        <taxon>Salix</taxon>
    </lineage>
</organism>
<name>A0A6N2MTP6_SALVM</name>
<keyword evidence="1" id="KW-0378">Hydrolase</keyword>
<evidence type="ECO:0000256" key="1">
    <source>
        <dbReference type="ARBA" id="ARBA00022801"/>
    </source>
</evidence>
<dbReference type="InterPro" id="IPR059023">
    <property type="entry name" value="RNA_hel_CTD"/>
</dbReference>
<keyword evidence="2" id="KW-0547">Nucleotide-binding</keyword>
<evidence type="ECO:0000259" key="3">
    <source>
        <dbReference type="Pfam" id="PF26026"/>
    </source>
</evidence>
<proteinExistence type="predicted"/>
<reference evidence="4" key="1">
    <citation type="submission" date="2019-03" db="EMBL/GenBank/DDBJ databases">
        <authorList>
            <person name="Mank J."/>
            <person name="Almeida P."/>
        </authorList>
    </citation>
    <scope>NUCLEOTIDE SEQUENCE</scope>
    <source>
        <strain evidence="4">78183</strain>
    </source>
</reference>
<protein>
    <recommendedName>
        <fullName evidence="3">RNA helicase C-terminal domain-containing protein</fullName>
    </recommendedName>
</protein>